<dbReference type="AlphaFoldDB" id="E4QAI0"/>
<dbReference type="EMBL" id="CP002219">
    <property type="protein sequence ID" value="ADQ08284.1"/>
    <property type="molecule type" value="Genomic_DNA"/>
</dbReference>
<organism evidence="1 2">
    <name type="scientific">Caldicellulosiruptor hydrothermalis (strain DSM 18901 / VKM B-2411 / 108)</name>
    <dbReference type="NCBI Taxonomy" id="632292"/>
    <lineage>
        <taxon>Bacteria</taxon>
        <taxon>Bacillati</taxon>
        <taxon>Bacillota</taxon>
        <taxon>Bacillota incertae sedis</taxon>
        <taxon>Caldicellulosiruptorales</taxon>
        <taxon>Caldicellulosiruptoraceae</taxon>
        <taxon>Caldicellulosiruptor</taxon>
    </lineage>
</organism>
<evidence type="ECO:0000313" key="2">
    <source>
        <dbReference type="Proteomes" id="UP000006890"/>
    </source>
</evidence>
<proteinExistence type="predicted"/>
<accession>E4QAI0</accession>
<name>E4QAI0_CALH1</name>
<protein>
    <submittedName>
        <fullName evidence="1">Uncharacterized protein</fullName>
    </submittedName>
</protein>
<dbReference type="RefSeq" id="WP_013404419.1">
    <property type="nucleotide sequence ID" value="NC_014652.1"/>
</dbReference>
<evidence type="ECO:0000313" key="1">
    <source>
        <dbReference type="EMBL" id="ADQ08284.1"/>
    </source>
</evidence>
<dbReference type="OrthoDB" id="1716464at2"/>
<dbReference type="KEGG" id="chd:Calhy_2595"/>
<dbReference type="Proteomes" id="UP000006890">
    <property type="component" value="Chromosome"/>
</dbReference>
<dbReference type="HOGENOM" id="CLU_1923703_0_0_9"/>
<reference evidence="1 2" key="2">
    <citation type="journal article" date="2011" name="J. Bacteriol.">
        <title>Complete genome sequences for the anaerobic, extremely thermophilic plant biomass-degrading bacteria Caldicellulosiruptor hydrothermalis, Caldicellulosiruptor kristjanssonii, Caldicellulosiruptor kronotskyensis, Caldicellulosiruptor owensenis, and Caldicellulosiruptor lactoaceticus.</title>
        <authorList>
            <person name="Blumer-Schuette S.E."/>
            <person name="Ozdemir I."/>
            <person name="Mistry D."/>
            <person name="Lucas S."/>
            <person name="Lapidus A."/>
            <person name="Cheng J.F."/>
            <person name="Goodwin L.A."/>
            <person name="Pitluck S."/>
            <person name="Land M.L."/>
            <person name="Hauser L.J."/>
            <person name="Woyke T."/>
            <person name="Mikhailova N."/>
            <person name="Pati A."/>
            <person name="Kyrpides N.C."/>
            <person name="Ivanova N."/>
            <person name="Detter J.C."/>
            <person name="Walston-Davenport K."/>
            <person name="Han S."/>
            <person name="Adams M.W."/>
            <person name="Kelly R.M."/>
        </authorList>
    </citation>
    <scope>NUCLEOTIDE SEQUENCE [LARGE SCALE GENOMIC DNA]</scope>
    <source>
        <strain evidence="2">DSM 18901 / VKM B-2411 / 108</strain>
    </source>
</reference>
<sequence length="133" mass="14872">MGFVALEVKELIDILLKNVDIPEIITKVEVNKNEVTVGVKPAAFLPQTPLKFTITSVQNKLSILFDPSKSLIIYGFLLGKLKDEKIEGIQLFKDRLEIDLQKILTGNVKGVRIDRVEVSSEGKIEIDFCCGQK</sequence>
<gene>
    <name evidence="1" type="ordered locus">Calhy_2595</name>
</gene>
<keyword evidence="2" id="KW-1185">Reference proteome</keyword>
<reference key="1">
    <citation type="submission" date="2010-09" db="EMBL/GenBank/DDBJ databases">
        <title>Complete sequence of Caldicellulosiruptor hydrothermalis 108.</title>
        <authorList>
            <consortium name="US DOE Joint Genome Institute"/>
            <person name="Lucas S."/>
            <person name="Copeland A."/>
            <person name="Lapidus A."/>
            <person name="Cheng J.-F."/>
            <person name="Bruce D."/>
            <person name="Goodwin L."/>
            <person name="Pitluck S."/>
            <person name="Davenport K."/>
            <person name="Detter J.C."/>
            <person name="Han C."/>
            <person name="Tapia R."/>
            <person name="Land M."/>
            <person name="Hauser L."/>
            <person name="Chang Y.-J."/>
            <person name="Jeffries C."/>
            <person name="Kyrpides N."/>
            <person name="Ivanova N."/>
            <person name="Mikhailova N."/>
            <person name="Blumer-Schuette S.E."/>
            <person name="Kelly R.M."/>
            <person name="Woyke T."/>
        </authorList>
    </citation>
    <scope>NUCLEOTIDE SEQUENCE</scope>
    <source>
        <strain>108</strain>
    </source>
</reference>